<dbReference type="InterPro" id="IPR041522">
    <property type="entry name" value="CdaR_GGDEF"/>
</dbReference>
<dbReference type="InterPro" id="IPR042070">
    <property type="entry name" value="PucR_C-HTH_sf"/>
</dbReference>
<evidence type="ECO:0000256" key="2">
    <source>
        <dbReference type="SAM" id="Coils"/>
    </source>
</evidence>
<accession>A0ABY8K6R0</accession>
<dbReference type="SMART" id="SM00065">
    <property type="entry name" value="GAF"/>
    <property type="match status" value="1"/>
</dbReference>
<feature type="coiled-coil region" evidence="2">
    <location>
        <begin position="220"/>
        <end position="251"/>
    </location>
</feature>
<feature type="domain" description="GAF" evidence="3">
    <location>
        <begin position="77"/>
        <end position="228"/>
    </location>
</feature>
<keyword evidence="2" id="KW-0175">Coiled coil</keyword>
<dbReference type="Gene3D" id="1.10.10.2840">
    <property type="entry name" value="PucR C-terminal helix-turn-helix domain"/>
    <property type="match status" value="1"/>
</dbReference>
<comment type="similarity">
    <text evidence="1">Belongs to the CdaR family.</text>
</comment>
<dbReference type="Gene3D" id="3.30.450.40">
    <property type="match status" value="1"/>
</dbReference>
<dbReference type="InterPro" id="IPR051448">
    <property type="entry name" value="CdaR-like_regulators"/>
</dbReference>
<keyword evidence="5" id="KW-1185">Reference proteome</keyword>
<evidence type="ECO:0000259" key="3">
    <source>
        <dbReference type="SMART" id="SM00065"/>
    </source>
</evidence>
<dbReference type="Pfam" id="PF13556">
    <property type="entry name" value="HTH_30"/>
    <property type="match status" value="1"/>
</dbReference>
<reference evidence="4 5" key="1">
    <citation type="submission" date="2023-03" db="EMBL/GenBank/DDBJ databases">
        <authorList>
            <person name="Mo P."/>
        </authorList>
    </citation>
    <scope>NUCLEOTIDE SEQUENCE [LARGE SCALE GENOMIC DNA]</scope>
    <source>
        <strain evidence="4 5">HUAS 5</strain>
    </source>
</reference>
<dbReference type="PANTHER" id="PTHR33744">
    <property type="entry name" value="CARBOHYDRATE DIACID REGULATOR"/>
    <property type="match status" value="1"/>
</dbReference>
<dbReference type="RefSeq" id="WP_279336176.1">
    <property type="nucleotide sequence ID" value="NZ_CP121682.1"/>
</dbReference>
<dbReference type="InterPro" id="IPR003018">
    <property type="entry name" value="GAF"/>
</dbReference>
<evidence type="ECO:0000313" key="4">
    <source>
        <dbReference type="EMBL" id="WGD43124.1"/>
    </source>
</evidence>
<proteinExistence type="inferred from homology"/>
<dbReference type="InterPro" id="IPR029016">
    <property type="entry name" value="GAF-like_dom_sf"/>
</dbReference>
<dbReference type="SUPFAM" id="SSF55781">
    <property type="entry name" value="GAF domain-like"/>
    <property type="match status" value="1"/>
</dbReference>
<dbReference type="PANTHER" id="PTHR33744:SF1">
    <property type="entry name" value="DNA-BINDING TRANSCRIPTIONAL ACTIVATOR ADER"/>
    <property type="match status" value="1"/>
</dbReference>
<sequence length="636" mass="68256">MTRHTFLRLLVEGAPAVAYEDALRVALAAPGANRGELLSEYHLALLLRDRFDVQQARHETQRALLTCATELVEVTSDVDRVLTSIVTRAQQLLNCDLAYLSLNDAERSETYVRVMVGATTGDWKDVRIPFGVGIGGKVAETAAPFATPDYFHDERLDHDAAVDRSARAERQVAILGVPLVHRGHVIGVLYASNRTAGAFPPESVLLLSSFAALAAVAIERAQLLDDKEQALQAARRANAALEERTRATAREVAAHDRSMDLVLQGGGLQEVVDAARTFLGGCLAVVDELNAPVMWTDGTPEDRLHAMITAARRPRTGTGRSEHVDGCWVTVLTAGSSSLGALVWDPETPTEDTTAVDVRLLERTAVVAALLQLFTRSLAAAEARVRGDLLDDLLSGTGRAGTALDERAQRLGYQPHGPHTVLVTHAPARQLPLLSTATAEMAASRKGLSTVRDGFAVLALPSSDAALTGRQIAGSLSLRLGTPVTVGAAGPVTDSGGLPGAYGEALACARALLRLERAGDSATVRELGYTGLLLGGAATVSGFVDRMLGPVVRHDEQRDTELLTTLETYFATGRSPARSADHLHVHPNTVTQRLDRIKRLLDLDWSDPDKTLDLQLALRLNRVLRPHSADREYGQQ</sequence>
<protein>
    <submittedName>
        <fullName evidence="4">Helix-turn-helix domain-containing protein</fullName>
    </submittedName>
</protein>
<evidence type="ECO:0000256" key="1">
    <source>
        <dbReference type="ARBA" id="ARBA00006754"/>
    </source>
</evidence>
<dbReference type="Proteomes" id="UP001216440">
    <property type="component" value="Chromosome"/>
</dbReference>
<dbReference type="Pfam" id="PF17853">
    <property type="entry name" value="GGDEF_2"/>
    <property type="match status" value="1"/>
</dbReference>
<dbReference type="EMBL" id="CP121682">
    <property type="protein sequence ID" value="WGD43124.1"/>
    <property type="molecule type" value="Genomic_DNA"/>
</dbReference>
<name>A0ABY8K6R0_9ACTN</name>
<evidence type="ECO:0000313" key="5">
    <source>
        <dbReference type="Proteomes" id="UP001216440"/>
    </source>
</evidence>
<dbReference type="Pfam" id="PF01590">
    <property type="entry name" value="GAF"/>
    <property type="match status" value="1"/>
</dbReference>
<gene>
    <name evidence="4" type="ORF">PYS65_24955</name>
</gene>
<dbReference type="InterPro" id="IPR025736">
    <property type="entry name" value="PucR_C-HTH_dom"/>
</dbReference>
<organism evidence="4 5">
    <name type="scientific">Streptomyces cathayae</name>
    <dbReference type="NCBI Taxonomy" id="3031124"/>
    <lineage>
        <taxon>Bacteria</taxon>
        <taxon>Bacillati</taxon>
        <taxon>Actinomycetota</taxon>
        <taxon>Actinomycetes</taxon>
        <taxon>Kitasatosporales</taxon>
        <taxon>Streptomycetaceae</taxon>
        <taxon>Streptomyces</taxon>
    </lineage>
</organism>